<reference evidence="2 3" key="1">
    <citation type="journal article" date="2019" name="Sci. Rep.">
        <title>A high-quality genome of Eragrostis curvula grass provides insights into Poaceae evolution and supports new strategies to enhance forage quality.</title>
        <authorList>
            <person name="Carballo J."/>
            <person name="Santos B.A.C.M."/>
            <person name="Zappacosta D."/>
            <person name="Garbus I."/>
            <person name="Selva J.P."/>
            <person name="Gallo C.A."/>
            <person name="Diaz A."/>
            <person name="Albertini E."/>
            <person name="Caccamo M."/>
            <person name="Echenique V."/>
        </authorList>
    </citation>
    <scope>NUCLEOTIDE SEQUENCE [LARGE SCALE GENOMIC DNA]</scope>
    <source>
        <strain evidence="3">cv. Victoria</strain>
        <tissue evidence="2">Leaf</tissue>
    </source>
</reference>
<keyword evidence="1" id="KW-0812">Transmembrane</keyword>
<evidence type="ECO:0000256" key="1">
    <source>
        <dbReference type="SAM" id="Phobius"/>
    </source>
</evidence>
<dbReference type="Proteomes" id="UP000324897">
    <property type="component" value="Unassembled WGS sequence"/>
</dbReference>
<organism evidence="2 3">
    <name type="scientific">Eragrostis curvula</name>
    <name type="common">weeping love grass</name>
    <dbReference type="NCBI Taxonomy" id="38414"/>
    <lineage>
        <taxon>Eukaryota</taxon>
        <taxon>Viridiplantae</taxon>
        <taxon>Streptophyta</taxon>
        <taxon>Embryophyta</taxon>
        <taxon>Tracheophyta</taxon>
        <taxon>Spermatophyta</taxon>
        <taxon>Magnoliopsida</taxon>
        <taxon>Liliopsida</taxon>
        <taxon>Poales</taxon>
        <taxon>Poaceae</taxon>
        <taxon>PACMAD clade</taxon>
        <taxon>Chloridoideae</taxon>
        <taxon>Eragrostideae</taxon>
        <taxon>Eragrostidinae</taxon>
        <taxon>Eragrostis</taxon>
    </lineage>
</organism>
<feature type="transmembrane region" description="Helical" evidence="1">
    <location>
        <begin position="78"/>
        <end position="96"/>
    </location>
</feature>
<name>A0A5J9T3N7_9POAL</name>
<evidence type="ECO:0000313" key="3">
    <source>
        <dbReference type="Proteomes" id="UP000324897"/>
    </source>
</evidence>
<dbReference type="Gramene" id="TVU05922">
    <property type="protein sequence ID" value="TVU05922"/>
    <property type="gene ID" value="EJB05_49107"/>
</dbReference>
<sequence>MAALDIGRLVCGEGCRVVVAASKVRLVAVLCLVFPTPVAMLLYINRLADYCAATEKAMQAPASKSLGAALQEGFRDRTVLGVLASFAVLVFLGEMAKMSSPAGKGCLISAVGGLGVDAMFCLLVLHTLTRMMWRPR</sequence>
<dbReference type="AlphaFoldDB" id="A0A5J9T3N7"/>
<protein>
    <submittedName>
        <fullName evidence="2">Uncharacterized protein</fullName>
    </submittedName>
</protein>
<evidence type="ECO:0000313" key="2">
    <source>
        <dbReference type="EMBL" id="TVU05922.1"/>
    </source>
</evidence>
<accession>A0A5J9T3N7</accession>
<feature type="non-terminal residue" evidence="2">
    <location>
        <position position="1"/>
    </location>
</feature>
<comment type="caution">
    <text evidence="2">The sequence shown here is derived from an EMBL/GenBank/DDBJ whole genome shotgun (WGS) entry which is preliminary data.</text>
</comment>
<keyword evidence="1" id="KW-1133">Transmembrane helix</keyword>
<feature type="transmembrane region" description="Helical" evidence="1">
    <location>
        <begin position="26"/>
        <end position="44"/>
    </location>
</feature>
<dbReference type="EMBL" id="RWGY01000051">
    <property type="protein sequence ID" value="TVU05922.1"/>
    <property type="molecule type" value="Genomic_DNA"/>
</dbReference>
<keyword evidence="3" id="KW-1185">Reference proteome</keyword>
<feature type="transmembrane region" description="Helical" evidence="1">
    <location>
        <begin position="108"/>
        <end position="128"/>
    </location>
</feature>
<keyword evidence="1" id="KW-0472">Membrane</keyword>
<proteinExistence type="predicted"/>
<gene>
    <name evidence="2" type="ORF">EJB05_49107</name>
</gene>